<feature type="region of interest" description="Disordered" evidence="7">
    <location>
        <begin position="427"/>
        <end position="455"/>
    </location>
</feature>
<evidence type="ECO:0000256" key="4">
    <source>
        <dbReference type="ARBA" id="ARBA00023175"/>
    </source>
</evidence>
<proteinExistence type="inferred from homology"/>
<dbReference type="Gene3D" id="1.20.58.530">
    <property type="match status" value="1"/>
</dbReference>
<reference evidence="10" key="1">
    <citation type="submission" date="2021-01" db="EMBL/GenBank/DDBJ databases">
        <authorList>
            <person name="Corre E."/>
            <person name="Pelletier E."/>
            <person name="Niang G."/>
            <person name="Scheremetjew M."/>
            <person name="Finn R."/>
            <person name="Kale V."/>
            <person name="Holt S."/>
            <person name="Cochrane G."/>
            <person name="Meng A."/>
            <person name="Brown T."/>
            <person name="Cohen L."/>
        </authorList>
    </citation>
    <scope>NUCLEOTIDE SEQUENCE</scope>
    <source>
        <strain evidence="10">Pop2</strain>
    </source>
</reference>
<protein>
    <recommendedName>
        <fullName evidence="9">Myosin motor domain-containing protein</fullName>
    </recommendedName>
</protein>
<dbReference type="PANTHER" id="PTHR13140:SF706">
    <property type="entry name" value="DILUTE CLASS UNCONVENTIONAL MYOSIN, ISOFORM C"/>
    <property type="match status" value="1"/>
</dbReference>
<dbReference type="AlphaFoldDB" id="A0A7S1ZKB7"/>
<feature type="region of interest" description="Actin-binding" evidence="6">
    <location>
        <begin position="912"/>
        <end position="934"/>
    </location>
</feature>
<dbReference type="GO" id="GO:0005524">
    <property type="term" value="F:ATP binding"/>
    <property type="evidence" value="ECO:0007669"/>
    <property type="project" value="UniProtKB-UniRule"/>
</dbReference>
<keyword evidence="8" id="KW-0812">Transmembrane</keyword>
<dbReference type="GO" id="GO:0051015">
    <property type="term" value="F:actin filament binding"/>
    <property type="evidence" value="ECO:0007669"/>
    <property type="project" value="TreeGrafter"/>
</dbReference>
<evidence type="ECO:0000256" key="3">
    <source>
        <dbReference type="ARBA" id="ARBA00023123"/>
    </source>
</evidence>
<name>A0A7S1ZKB7_9STRA</name>
<dbReference type="PANTHER" id="PTHR13140">
    <property type="entry name" value="MYOSIN"/>
    <property type="match status" value="1"/>
</dbReference>
<organism evidence="10">
    <name type="scientific">Ditylum brightwellii</name>
    <dbReference type="NCBI Taxonomy" id="49249"/>
    <lineage>
        <taxon>Eukaryota</taxon>
        <taxon>Sar</taxon>
        <taxon>Stramenopiles</taxon>
        <taxon>Ochrophyta</taxon>
        <taxon>Bacillariophyta</taxon>
        <taxon>Mediophyceae</taxon>
        <taxon>Lithodesmiophycidae</taxon>
        <taxon>Lithodesmiales</taxon>
        <taxon>Lithodesmiaceae</taxon>
        <taxon>Ditylum</taxon>
    </lineage>
</organism>
<dbReference type="Gene3D" id="1.20.120.720">
    <property type="entry name" value="Myosin VI head, motor domain, U50 subdomain"/>
    <property type="match status" value="1"/>
</dbReference>
<evidence type="ECO:0000313" key="10">
    <source>
        <dbReference type="EMBL" id="CAD9341780.1"/>
    </source>
</evidence>
<dbReference type="SMART" id="SM00242">
    <property type="entry name" value="MYSc"/>
    <property type="match status" value="1"/>
</dbReference>
<evidence type="ECO:0000256" key="5">
    <source>
        <dbReference type="ARBA" id="ARBA00023203"/>
    </source>
</evidence>
<dbReference type="Gene3D" id="1.20.5.4820">
    <property type="match status" value="1"/>
</dbReference>
<sequence>MVSNDTTTLASQPAPQDNPQAAGHVRRQSSSSFLSLASGKEFGTNLRNSRPSSPSAPVVTSHAFIKDDAHGWIPVEILRQSANEALVVPLPPKSADPVTHEIDDDEVDPHLNLDFTAENSYKTPARPRRDEIPAGGGSVLIVGKDSKGQVSIILKKKDEEVDIREGGPGTVDKKKIQLVVDDGTSNPPRFEMDANVVPSLMGKSLLSDFDRELDSQVDDVEAQERELMKNAITVNLSDYPKQTLPLMEVDLNGTPITHMDMTNIPYLHEASILYNLKERYEGRDGVPYTRTGDIIIAINPYRWIKGLYAQAAREFYAEQLVWRANPRARTQLPPHLYEASALAFKGLIMGGQDQSILVSGESGAGKTVAVKILMSHLATFHESRKKYNDELLEDAISNDDNGTYGIAGSIVSWVVRSLLGVSLLRGQQGSMDSEEDRGDLEAPPSEPDDEPEEMQQTNLIVKRVLDSNPLLEAFGNAKTCRNDNSSRFSKYVKLQFHLEYLSRAFPSCHIAGSRCETYLLEKSRVVSHASKIGERTFHIFYQLLAAPEEFKARIWSGLEGKDASSFNYVGHNDTDTIEGLTDAQRWRRTIFALEILGVRDDKLMTLLRALCAVLQLGNLTFSADPTNDDASVISSKDELEKLSNIIGIPSDDIVQALTHRSVTVAADDTTFKVHMNSEQAKDTCDAFAKEIYSNIFDWLVGEINDATCAENNFEKSPGGRFGNIGLLDIFGFECFEVNQFEQLCINHANEKLQQKFTSDIFCTVKDEYDAEGIVLREILYTDNTNILNLLEKKCGIIDLLNEECVRPRGSDTGFVNKLYAHNKDPDIPLVRNRRYQRHEFAVEHYAGIVKYDASMIVAKNMDKLSEDVVECGVKSSNELIRSSLKARKRDKQEKNKGSLITNTVWTKFKAQLGSLMDCIGQTKTRYVRCINPNPDKTPGVLDLKYSVFQLRCAGIVSAVTMSRAAFPNRLTYQHILERFRFLAEMGIQKEKNFLLDVMKSADAREKQDVKALLSYLLEPLEVVSNSGEITKAFVCGNTRVYFRAGALEHLESERLTAYDRFATKIQSRVRRNKAVQEYRVLAKNPPPKQIRRRDGLIGSIFINMMPFLPIPFLIMRQVVSFPLWIIGHPFRRRRS</sequence>
<feature type="compositionally biased region" description="Polar residues" evidence="7">
    <location>
        <begin position="1"/>
        <end position="19"/>
    </location>
</feature>
<dbReference type="GO" id="GO:0016459">
    <property type="term" value="C:myosin complex"/>
    <property type="evidence" value="ECO:0007669"/>
    <property type="project" value="UniProtKB-KW"/>
</dbReference>
<dbReference type="GO" id="GO:0016020">
    <property type="term" value="C:membrane"/>
    <property type="evidence" value="ECO:0007669"/>
    <property type="project" value="TreeGrafter"/>
</dbReference>
<keyword evidence="2 6" id="KW-0067">ATP-binding</keyword>
<dbReference type="CDD" id="cd00124">
    <property type="entry name" value="MYSc"/>
    <property type="match status" value="1"/>
</dbReference>
<accession>A0A7S1ZKB7</accession>
<feature type="transmembrane region" description="Helical" evidence="8">
    <location>
        <begin position="1100"/>
        <end position="1126"/>
    </location>
</feature>
<evidence type="ECO:0000259" key="9">
    <source>
        <dbReference type="PROSITE" id="PS51456"/>
    </source>
</evidence>
<dbReference type="InterPro" id="IPR001609">
    <property type="entry name" value="Myosin_head_motor_dom-like"/>
</dbReference>
<keyword evidence="5 6" id="KW-0009">Actin-binding</keyword>
<evidence type="ECO:0000256" key="1">
    <source>
        <dbReference type="ARBA" id="ARBA00022741"/>
    </source>
</evidence>
<dbReference type="GO" id="GO:0007015">
    <property type="term" value="P:actin filament organization"/>
    <property type="evidence" value="ECO:0007669"/>
    <property type="project" value="TreeGrafter"/>
</dbReference>
<dbReference type="SUPFAM" id="SSF52540">
    <property type="entry name" value="P-loop containing nucleoside triphosphate hydrolases"/>
    <property type="match status" value="1"/>
</dbReference>
<keyword evidence="8" id="KW-0472">Membrane</keyword>
<evidence type="ECO:0000256" key="8">
    <source>
        <dbReference type="SAM" id="Phobius"/>
    </source>
</evidence>
<comment type="similarity">
    <text evidence="6">Belongs to the TRAFAC class myosin-kinesin ATPase superfamily. Myosin family.</text>
</comment>
<feature type="binding site" evidence="6">
    <location>
        <begin position="360"/>
        <end position="367"/>
    </location>
    <ligand>
        <name>ATP</name>
        <dbReference type="ChEBI" id="CHEBI:30616"/>
    </ligand>
</feature>
<evidence type="ECO:0000256" key="2">
    <source>
        <dbReference type="ARBA" id="ARBA00022840"/>
    </source>
</evidence>
<feature type="region of interest" description="Disordered" evidence="7">
    <location>
        <begin position="1"/>
        <end position="36"/>
    </location>
</feature>
<feature type="domain" description="Myosin motor" evidence="9">
    <location>
        <begin position="256"/>
        <end position="1055"/>
    </location>
</feature>
<evidence type="ECO:0000256" key="6">
    <source>
        <dbReference type="PROSITE-ProRule" id="PRU00782"/>
    </source>
</evidence>
<dbReference type="Pfam" id="PF00063">
    <property type="entry name" value="Myosin_head"/>
    <property type="match status" value="1"/>
</dbReference>
<dbReference type="EMBL" id="HBGN01026369">
    <property type="protein sequence ID" value="CAD9341780.1"/>
    <property type="molecule type" value="Transcribed_RNA"/>
</dbReference>
<dbReference type="GO" id="GO:0000146">
    <property type="term" value="F:microfilament motor activity"/>
    <property type="evidence" value="ECO:0007669"/>
    <property type="project" value="TreeGrafter"/>
</dbReference>
<dbReference type="Gene3D" id="3.40.850.10">
    <property type="entry name" value="Kinesin motor domain"/>
    <property type="match status" value="2"/>
</dbReference>
<keyword evidence="8" id="KW-1133">Transmembrane helix</keyword>
<dbReference type="PROSITE" id="PS51456">
    <property type="entry name" value="MYOSIN_MOTOR"/>
    <property type="match status" value="1"/>
</dbReference>
<keyword evidence="4 6" id="KW-0505">Motor protein</keyword>
<dbReference type="InterPro" id="IPR036961">
    <property type="entry name" value="Kinesin_motor_dom_sf"/>
</dbReference>
<gene>
    <name evidence="10" type="ORF">DBRI1063_LOCUS16961</name>
</gene>
<dbReference type="InterPro" id="IPR027417">
    <property type="entry name" value="P-loop_NTPase"/>
</dbReference>
<dbReference type="GO" id="GO:0005737">
    <property type="term" value="C:cytoplasm"/>
    <property type="evidence" value="ECO:0007669"/>
    <property type="project" value="TreeGrafter"/>
</dbReference>
<keyword evidence="3 6" id="KW-0518">Myosin</keyword>
<keyword evidence="1 6" id="KW-0547">Nucleotide-binding</keyword>
<dbReference type="Gene3D" id="1.10.10.820">
    <property type="match status" value="1"/>
</dbReference>
<evidence type="ECO:0000256" key="7">
    <source>
        <dbReference type="SAM" id="MobiDB-lite"/>
    </source>
</evidence>
<dbReference type="PRINTS" id="PR00193">
    <property type="entry name" value="MYOSINHEAVY"/>
</dbReference>